<name>A0A936NBX7_9ACTN</name>
<proteinExistence type="predicted"/>
<sequence length="271" mass="27643">MKDDEASQVQRWLGATGFSEELTVDGGHLLAQGSGEQFDPAEVAVPGAYRCDRGADTDHQGTVFAIASSGGQPIGTLLVEDGAPVTPELQSVVDELQARAKTPAVACEKYEHEHVVAVFPDRDQAAAAVAELQDLGLGSDHLGVAVDGTDQVVFERDEEAVLGKRLAKGASLGALAGLALTALVIPGLAPLGIGGMFAVAPATGVGGAMLGGFLGIASVDDAFTAHGDIRETPLAPGEVLVAVLAHGERESVEAVAKHHNGTLLTLKPVLP</sequence>
<gene>
    <name evidence="2" type="ORF">IPN02_11770</name>
</gene>
<organism evidence="2 3">
    <name type="scientific">Candidatus Neomicrothrix subdominans</name>
    <dbReference type="NCBI Taxonomy" id="2954438"/>
    <lineage>
        <taxon>Bacteria</taxon>
        <taxon>Bacillati</taxon>
        <taxon>Actinomycetota</taxon>
        <taxon>Acidimicrobiia</taxon>
        <taxon>Acidimicrobiales</taxon>
        <taxon>Microthrixaceae</taxon>
        <taxon>Candidatus Neomicrothrix</taxon>
    </lineage>
</organism>
<protein>
    <submittedName>
        <fullName evidence="2">Uncharacterized protein</fullName>
    </submittedName>
</protein>
<keyword evidence="1" id="KW-0812">Transmembrane</keyword>
<dbReference type="Proteomes" id="UP000727993">
    <property type="component" value="Unassembled WGS sequence"/>
</dbReference>
<dbReference type="AlphaFoldDB" id="A0A936NBX7"/>
<feature type="transmembrane region" description="Helical" evidence="1">
    <location>
        <begin position="172"/>
        <end position="193"/>
    </location>
</feature>
<reference evidence="2 3" key="1">
    <citation type="submission" date="2020-10" db="EMBL/GenBank/DDBJ databases">
        <title>Connecting structure to function with the recovery of over 1000 high-quality activated sludge metagenome-assembled genomes encoding full-length rRNA genes using long-read sequencing.</title>
        <authorList>
            <person name="Singleton C.M."/>
            <person name="Petriglieri F."/>
            <person name="Kristensen J.M."/>
            <person name="Kirkegaard R.H."/>
            <person name="Michaelsen T.Y."/>
            <person name="Andersen M.H."/>
            <person name="Karst S.M."/>
            <person name="Dueholm M.S."/>
            <person name="Nielsen P.H."/>
            <person name="Albertsen M."/>
        </authorList>
    </citation>
    <scope>NUCLEOTIDE SEQUENCE [LARGE SCALE GENOMIC DNA]</scope>
    <source>
        <strain evidence="2">Lyne_18-Q3-R50-59_MAXAC.006</strain>
    </source>
</reference>
<evidence type="ECO:0000313" key="3">
    <source>
        <dbReference type="Proteomes" id="UP000727993"/>
    </source>
</evidence>
<evidence type="ECO:0000313" key="2">
    <source>
        <dbReference type="EMBL" id="MBK9297485.1"/>
    </source>
</evidence>
<dbReference type="EMBL" id="JADJZA010000007">
    <property type="protein sequence ID" value="MBK9297485.1"/>
    <property type="molecule type" value="Genomic_DNA"/>
</dbReference>
<keyword evidence="1" id="KW-0472">Membrane</keyword>
<keyword evidence="1" id="KW-1133">Transmembrane helix</keyword>
<evidence type="ECO:0000256" key="1">
    <source>
        <dbReference type="SAM" id="Phobius"/>
    </source>
</evidence>
<accession>A0A936NBX7</accession>
<comment type="caution">
    <text evidence="2">The sequence shown here is derived from an EMBL/GenBank/DDBJ whole genome shotgun (WGS) entry which is preliminary data.</text>
</comment>
<feature type="transmembrane region" description="Helical" evidence="1">
    <location>
        <begin position="199"/>
        <end position="219"/>
    </location>
</feature>